<dbReference type="AlphaFoldDB" id="A0A812DTW8"/>
<dbReference type="Proteomes" id="UP000597762">
    <property type="component" value="Unassembled WGS sequence"/>
</dbReference>
<reference evidence="1" key="1">
    <citation type="submission" date="2021-01" db="EMBL/GenBank/DDBJ databases">
        <authorList>
            <person name="Li R."/>
            <person name="Bekaert M."/>
        </authorList>
    </citation>
    <scope>NUCLEOTIDE SEQUENCE</scope>
    <source>
        <strain evidence="1">Farmed</strain>
    </source>
</reference>
<evidence type="ECO:0000313" key="2">
    <source>
        <dbReference type="Proteomes" id="UP000597762"/>
    </source>
</evidence>
<sequence>MNVKCVTSPSFIEHPCSMRPNLRHPFIQIPVLRKHLFKETQLSATPSIQNSCSMREHLSLDSTYPPLLFYIQNSCSMNVNVTSTSFIEHPNTCSMRPNYPPPLLYRILVHECQMPHIPPFQNTCSMRLKSPWALHILNVKCNNYETQLIPSPSYTEFCSMNVKCVTSPSFIEHLFHETQLSATPFYTEFCSMKSNAAYLNLHRTPVL</sequence>
<dbReference type="EMBL" id="CAHIKZ030004476">
    <property type="protein sequence ID" value="CAE1311019.1"/>
    <property type="molecule type" value="Genomic_DNA"/>
</dbReference>
<proteinExistence type="predicted"/>
<keyword evidence="2" id="KW-1185">Reference proteome</keyword>
<protein>
    <submittedName>
        <fullName evidence="1">Uncharacterized protein</fullName>
    </submittedName>
</protein>
<evidence type="ECO:0000313" key="1">
    <source>
        <dbReference type="EMBL" id="CAE1311019.1"/>
    </source>
</evidence>
<organism evidence="1 2">
    <name type="scientific">Acanthosepion pharaonis</name>
    <name type="common">Pharaoh cuttlefish</name>
    <name type="synonym">Sepia pharaonis</name>
    <dbReference type="NCBI Taxonomy" id="158019"/>
    <lineage>
        <taxon>Eukaryota</taxon>
        <taxon>Metazoa</taxon>
        <taxon>Spiralia</taxon>
        <taxon>Lophotrochozoa</taxon>
        <taxon>Mollusca</taxon>
        <taxon>Cephalopoda</taxon>
        <taxon>Coleoidea</taxon>
        <taxon>Decapodiformes</taxon>
        <taxon>Sepiida</taxon>
        <taxon>Sepiina</taxon>
        <taxon>Sepiidae</taxon>
        <taxon>Acanthosepion</taxon>
    </lineage>
</organism>
<accession>A0A812DTW8</accession>
<comment type="caution">
    <text evidence="1">The sequence shown here is derived from an EMBL/GenBank/DDBJ whole genome shotgun (WGS) entry which is preliminary data.</text>
</comment>
<name>A0A812DTW8_ACAPH</name>
<gene>
    <name evidence="1" type="ORF">SPHA_62521</name>
</gene>